<dbReference type="GeneID" id="4193220"/>
<evidence type="ECO:0000313" key="8">
    <source>
        <dbReference type="Proteomes" id="UP000001975"/>
    </source>
</evidence>
<evidence type="ECO:0000256" key="1">
    <source>
        <dbReference type="ARBA" id="ARBA00022649"/>
    </source>
</evidence>
<keyword evidence="4" id="KW-0378">Hydrolase</keyword>
<dbReference type="InterPro" id="IPR038570">
    <property type="entry name" value="HicA_sf"/>
</dbReference>
<dbReference type="KEGG" id="hwa:HQ_2982A"/>
<keyword evidence="8" id="KW-1185">Reference proteome</keyword>
<dbReference type="GO" id="GO:0004519">
    <property type="term" value="F:endonuclease activity"/>
    <property type="evidence" value="ECO:0007669"/>
    <property type="project" value="UniProtKB-KW"/>
</dbReference>
<proteinExistence type="predicted"/>
<dbReference type="STRING" id="362976.HQ_2982A"/>
<sequence length="84" mass="9649">MVTRDFSGYEVAKALVNKGNFQWVRTPGDHAVLKWEHPDGPEVKKRSVTIPLHDRVRVGTLRGIAEDAGAKDFEKFCEWIDRNR</sequence>
<accession>Q18G19</accession>
<keyword evidence="3" id="KW-0255">Endonuclease</keyword>
<dbReference type="Pfam" id="PF07927">
    <property type="entry name" value="HicA_toxin"/>
    <property type="match status" value="1"/>
</dbReference>
<dbReference type="SUPFAM" id="SSF54786">
    <property type="entry name" value="YcfA/nrd intein domain"/>
    <property type="match status" value="1"/>
</dbReference>
<dbReference type="Proteomes" id="UP000001975">
    <property type="component" value="Chromosome"/>
</dbReference>
<dbReference type="AlphaFoldDB" id="Q18G19"/>
<keyword evidence="6" id="KW-0346">Stress response</keyword>
<protein>
    <submittedName>
        <fullName evidence="7">UPF0395 family protein</fullName>
    </submittedName>
</protein>
<dbReference type="RefSeq" id="WP_011572192.1">
    <property type="nucleotide sequence ID" value="NC_008212.1"/>
</dbReference>
<dbReference type="HOGENOM" id="CLU_164851_6_1_2"/>
<evidence type="ECO:0000256" key="3">
    <source>
        <dbReference type="ARBA" id="ARBA00022759"/>
    </source>
</evidence>
<organism evidence="7 8">
    <name type="scientific">Haloquadratum walsbyi (strain DSM 16790 / HBSQ001)</name>
    <dbReference type="NCBI Taxonomy" id="362976"/>
    <lineage>
        <taxon>Archaea</taxon>
        <taxon>Methanobacteriati</taxon>
        <taxon>Methanobacteriota</taxon>
        <taxon>Stenosarchaea group</taxon>
        <taxon>Halobacteria</taxon>
        <taxon>Halobacteriales</taxon>
        <taxon>Haloferacaceae</taxon>
        <taxon>Haloquadratum</taxon>
    </lineage>
</organism>
<keyword evidence="1" id="KW-1277">Toxin-antitoxin system</keyword>
<evidence type="ECO:0000256" key="6">
    <source>
        <dbReference type="ARBA" id="ARBA00023016"/>
    </source>
</evidence>
<evidence type="ECO:0000256" key="2">
    <source>
        <dbReference type="ARBA" id="ARBA00022722"/>
    </source>
</evidence>
<dbReference type="eggNOG" id="arCOG03087">
    <property type="taxonomic scope" value="Archaea"/>
</dbReference>
<evidence type="ECO:0000256" key="4">
    <source>
        <dbReference type="ARBA" id="ARBA00022801"/>
    </source>
</evidence>
<dbReference type="GO" id="GO:0016787">
    <property type="term" value="F:hydrolase activity"/>
    <property type="evidence" value="ECO:0007669"/>
    <property type="project" value="UniProtKB-KW"/>
</dbReference>
<evidence type="ECO:0000256" key="5">
    <source>
        <dbReference type="ARBA" id="ARBA00022884"/>
    </source>
</evidence>
<dbReference type="EMBL" id="AM180088">
    <property type="protein sequence ID" value="CAJ53084.1"/>
    <property type="molecule type" value="Genomic_DNA"/>
</dbReference>
<evidence type="ECO:0000313" key="7">
    <source>
        <dbReference type="EMBL" id="CAJ53084.1"/>
    </source>
</evidence>
<gene>
    <name evidence="7" type="ordered locus">HQ_2982A</name>
</gene>
<reference evidence="7 8" key="1">
    <citation type="journal article" date="2006" name="BMC Genomics">
        <title>The genome of the square archaeon Haloquadratum walsbyi: life at the limits of water activity.</title>
        <authorList>
            <person name="Bolhuis H.H."/>
            <person name="Palm P.P."/>
            <person name="Wende A.W."/>
            <person name="Falb M.M."/>
            <person name="Rampp M.M."/>
            <person name="Rodriguez-Valera F.F."/>
            <person name="Pfeiffer F.F."/>
            <person name="Oesterhelt D.D."/>
        </authorList>
    </citation>
    <scope>NUCLEOTIDE SEQUENCE [LARGE SCALE GENOMIC DNA]</scope>
    <source>
        <strain evidence="8">DSM 16790 / HBSQ001</strain>
    </source>
</reference>
<keyword evidence="5" id="KW-0694">RNA-binding</keyword>
<dbReference type="InterPro" id="IPR012933">
    <property type="entry name" value="HicA_mRNA_interferase"/>
</dbReference>
<dbReference type="GO" id="GO:0003729">
    <property type="term" value="F:mRNA binding"/>
    <property type="evidence" value="ECO:0007669"/>
    <property type="project" value="InterPro"/>
</dbReference>
<name>Q18G19_HALWD</name>
<dbReference type="Gene3D" id="3.30.920.30">
    <property type="entry name" value="Hypothetical protein"/>
    <property type="match status" value="1"/>
</dbReference>
<keyword evidence="2" id="KW-0540">Nuclease</keyword>